<protein>
    <submittedName>
        <fullName evidence="3">EF-hand domain-containing protein</fullName>
    </submittedName>
</protein>
<dbReference type="InterPro" id="IPR011992">
    <property type="entry name" value="EF-hand-dom_pair"/>
</dbReference>
<dbReference type="OrthoDB" id="191686at2759"/>
<reference evidence="3" key="1">
    <citation type="submission" date="2017-02" db="UniProtKB">
        <authorList>
            <consortium name="WormBaseParasite"/>
        </authorList>
    </citation>
    <scope>IDENTIFICATION</scope>
</reference>
<dbReference type="WBParaSite" id="TASK_0000151101-mRNA-1">
    <property type="protein sequence ID" value="TASK_0000151101-mRNA-1"/>
    <property type="gene ID" value="TASK_0000151101"/>
</dbReference>
<dbReference type="Gene3D" id="1.10.238.10">
    <property type="entry name" value="EF-hand"/>
    <property type="match status" value="1"/>
</dbReference>
<dbReference type="Proteomes" id="UP000282613">
    <property type="component" value="Unassembled WGS sequence"/>
</dbReference>
<evidence type="ECO:0000313" key="3">
    <source>
        <dbReference type="WBParaSite" id="TASK_0000151101-mRNA-1"/>
    </source>
</evidence>
<dbReference type="SUPFAM" id="SSF47473">
    <property type="entry name" value="EF-hand"/>
    <property type="match status" value="1"/>
</dbReference>
<accession>A0A0R3VVT3</accession>
<dbReference type="AlphaFoldDB" id="A0A0R3VVT3"/>
<sequence length="306" mass="34790">MNQRKSFFTVQKSLIAPRLDSTATITVYTKDRQIKYVVPSVFASQSTKSFRNRRLLDVSTFVKKVTEKIDSKAVAVPNSYGKFPAGVRLVIVSLVCELRRHPKMHFDGREIATVLQMYYAIVGYKVRLMTQIEFADFLVGCLGITNSHTLAGIKRVTIQLRDDRKRPEKLGIPPGNFVLMLSIYLRGSLLERAELAFRIMDIDRDGLLRKQVEFRRFLAGSFDPEIAATHADIDPDQPVRETIQYLESLLASSSDGGVDLTRFKEIVVTQPWIIDCLLPISCHELYSLAFESLLTAKPLNQQCKWN</sequence>
<keyword evidence="2" id="KW-1185">Reference proteome</keyword>
<dbReference type="STRING" id="60517.A0A0R3VVT3"/>
<evidence type="ECO:0000313" key="2">
    <source>
        <dbReference type="Proteomes" id="UP000282613"/>
    </source>
</evidence>
<name>A0A0R3VVT3_TAEAS</name>
<proteinExistence type="predicted"/>
<dbReference type="EMBL" id="UYRS01000411">
    <property type="protein sequence ID" value="VDK23171.1"/>
    <property type="molecule type" value="Genomic_DNA"/>
</dbReference>
<gene>
    <name evidence="1" type="ORF">TASK_LOCUS1512</name>
</gene>
<organism evidence="3">
    <name type="scientific">Taenia asiatica</name>
    <name type="common">Asian tapeworm</name>
    <dbReference type="NCBI Taxonomy" id="60517"/>
    <lineage>
        <taxon>Eukaryota</taxon>
        <taxon>Metazoa</taxon>
        <taxon>Spiralia</taxon>
        <taxon>Lophotrochozoa</taxon>
        <taxon>Platyhelminthes</taxon>
        <taxon>Cestoda</taxon>
        <taxon>Eucestoda</taxon>
        <taxon>Cyclophyllidea</taxon>
        <taxon>Taeniidae</taxon>
        <taxon>Taenia</taxon>
    </lineage>
</organism>
<reference evidence="1 2" key="2">
    <citation type="submission" date="2018-11" db="EMBL/GenBank/DDBJ databases">
        <authorList>
            <consortium name="Pathogen Informatics"/>
        </authorList>
    </citation>
    <scope>NUCLEOTIDE SEQUENCE [LARGE SCALE GENOMIC DNA]</scope>
</reference>
<evidence type="ECO:0000313" key="1">
    <source>
        <dbReference type="EMBL" id="VDK23171.1"/>
    </source>
</evidence>